<reference evidence="1" key="1">
    <citation type="submission" date="2019-04" db="EMBL/GenBank/DDBJ databases">
        <title>Microbes associate with the intestines of laboratory mice.</title>
        <authorList>
            <person name="Navarre W."/>
            <person name="Wong E."/>
            <person name="Huang K."/>
            <person name="Tropini C."/>
            <person name="Ng K."/>
            <person name="Yu B."/>
        </authorList>
    </citation>
    <scope>NUCLEOTIDE SEQUENCE</scope>
    <source>
        <strain evidence="1">NM01_1-7b</strain>
    </source>
</reference>
<gene>
    <name evidence="1" type="ORF">E5329_02970</name>
</gene>
<evidence type="ECO:0000313" key="1">
    <source>
        <dbReference type="EMBL" id="TGY97828.1"/>
    </source>
</evidence>
<dbReference type="Proteomes" id="UP000304953">
    <property type="component" value="Unassembled WGS sequence"/>
</dbReference>
<organism evidence="1 2">
    <name type="scientific">Petralouisia muris</name>
    <dbReference type="NCBI Taxonomy" id="3032872"/>
    <lineage>
        <taxon>Bacteria</taxon>
        <taxon>Bacillati</taxon>
        <taxon>Bacillota</taxon>
        <taxon>Clostridia</taxon>
        <taxon>Lachnospirales</taxon>
        <taxon>Lachnospiraceae</taxon>
        <taxon>Petralouisia</taxon>
    </lineage>
</organism>
<keyword evidence="2" id="KW-1185">Reference proteome</keyword>
<evidence type="ECO:0000313" key="2">
    <source>
        <dbReference type="Proteomes" id="UP000304953"/>
    </source>
</evidence>
<accession>A0AC61S080</accession>
<dbReference type="EMBL" id="SRYA01000004">
    <property type="protein sequence ID" value="TGY97828.1"/>
    <property type="molecule type" value="Genomic_DNA"/>
</dbReference>
<sequence length="260" mass="29244">MKKYAVITGASSGIGKEFAKILAREGFALLLTARRGNRLEKLRKHLKTECLIVEADLTKEEDCRRLFQTVEDKEVAVWINNAGFGHCGTFKEGDLQKELDMLAVNVRALHFLTKLVLKKMERQNYGAILNVASCAGLMPAGPYMATYYATKSYVTSLTRAIAEELRYEGSPVYIGCLCPGPVNTEFNDVAEVEFALKGISPAWCARYGYQQMKRGKTVIVPKLSVKFAVTFGRFLPETLYIRIAAHQQKKKKFGRRNESR</sequence>
<comment type="caution">
    <text evidence="1">The sequence shown here is derived from an EMBL/GenBank/DDBJ whole genome shotgun (WGS) entry which is preliminary data.</text>
</comment>
<protein>
    <submittedName>
        <fullName evidence="1">SDR family oxidoreductase</fullName>
    </submittedName>
</protein>
<proteinExistence type="predicted"/>
<name>A0AC61S080_9FIRM</name>